<keyword evidence="6" id="KW-1185">Reference proteome</keyword>
<gene>
    <name evidence="3" type="ORF">CBF53_00870</name>
    <name evidence="4" type="ORF">CBF70_01000</name>
</gene>
<reference evidence="5 6" key="3">
    <citation type="submission" date="2017-09" db="EMBL/GenBank/DDBJ databases">
        <title>Tripartite evolution among Lactobacillus johnsonii, Lactobacillus taiwanensis, Lactobacillus reuteri and their rodent host.</title>
        <authorList>
            <person name="Wang T."/>
            <person name="Knowles S."/>
            <person name="Cheng C."/>
        </authorList>
    </citation>
    <scope>NUCLEOTIDE SEQUENCE [LARGE SCALE GENOMIC DNA]</scope>
    <source>
        <strain evidence="4 5">609q</strain>
        <strain evidence="3 6">609u</strain>
    </source>
</reference>
<reference evidence="3 6" key="2">
    <citation type="submission" date="2017-05" db="EMBL/GenBank/DDBJ databases">
        <authorList>
            <person name="Lin X.B."/>
            <person name="Stothard P."/>
            <person name="Tasseva G."/>
            <person name="Walter J."/>
        </authorList>
    </citation>
    <scope>NUCLEOTIDE SEQUENCE [LARGE SCALE GENOMIC DNA]</scope>
    <source>
        <strain evidence="3 6">609u</strain>
    </source>
</reference>
<organism evidence="4 5">
    <name type="scientific">Lactobacillus taiwanensis</name>
    <dbReference type="NCBI Taxonomy" id="508451"/>
    <lineage>
        <taxon>Bacteria</taxon>
        <taxon>Bacillati</taxon>
        <taxon>Bacillota</taxon>
        <taxon>Bacilli</taxon>
        <taxon>Lactobacillales</taxon>
        <taxon>Lactobacillaceae</taxon>
        <taxon>Lactobacillus</taxon>
    </lineage>
</organism>
<dbReference type="Proteomes" id="UP000216316">
    <property type="component" value="Unassembled WGS sequence"/>
</dbReference>
<accession>A0A256LID2</accession>
<evidence type="ECO:0000313" key="4">
    <source>
        <dbReference type="EMBL" id="OYR93201.1"/>
    </source>
</evidence>
<evidence type="ECO:0000313" key="5">
    <source>
        <dbReference type="Proteomes" id="UP000215828"/>
    </source>
</evidence>
<feature type="domain" description="TPM" evidence="2">
    <location>
        <begin position="40"/>
        <end position="164"/>
    </location>
</feature>
<protein>
    <recommendedName>
        <fullName evidence="2">TPM domain-containing protein</fullName>
    </recommendedName>
</protein>
<evidence type="ECO:0000313" key="3">
    <source>
        <dbReference type="EMBL" id="OYR89070.1"/>
    </source>
</evidence>
<dbReference type="Pfam" id="PF04536">
    <property type="entry name" value="TPM_phosphatase"/>
    <property type="match status" value="1"/>
</dbReference>
<dbReference type="Proteomes" id="UP000215828">
    <property type="component" value="Unassembled WGS sequence"/>
</dbReference>
<dbReference type="AlphaFoldDB" id="A0A256LID2"/>
<dbReference type="EMBL" id="NGNV01000002">
    <property type="protein sequence ID" value="OYR89070.1"/>
    <property type="molecule type" value="Genomic_DNA"/>
</dbReference>
<sequence>MDSISKKYNKQKIILGLILTVLATLSLILSSKTTYASTYVMDKAGVLNQQTVEEVTQINESDLSKVTGHPEIAVITVKTTGDEAIEDYAQEQAQKYHIGRKGWNNGVLFVIATKDRKVRMETGYGVEDVLPDDYINTLISGKTKEELHQNDWNAGVLSIVKQTSQRLQQKSDTLLSSSQQKEKFEDPFSVALWVGVIGVITVMVLIILKSSKEKAKVLANVNDILDKYGLVVAMNTTDDTIFLLSNDKKDEKYDEDNERETEDKNDIVFDLYDEKSELLSPKILARNLILANKISEDVKKIVNNGTFNLRLSNAEAWEILNKDKSEE</sequence>
<reference evidence="4 5" key="1">
    <citation type="submission" date="2017-04" db="EMBL/GenBank/DDBJ databases">
        <authorList>
            <person name="Afonso C.L."/>
            <person name="Miller P.J."/>
            <person name="Scott M.A."/>
            <person name="Spackman E."/>
            <person name="Goraichik I."/>
            <person name="Dimitrov K.M."/>
            <person name="Suarez D.L."/>
            <person name="Swayne D.E."/>
        </authorList>
    </citation>
    <scope>NUCLEOTIDE SEQUENCE [LARGE SCALE GENOMIC DNA]</scope>
    <source>
        <strain evidence="4 5">609q</strain>
    </source>
</reference>
<dbReference type="EMBL" id="NGNX01000003">
    <property type="protein sequence ID" value="OYR93201.1"/>
    <property type="molecule type" value="Genomic_DNA"/>
</dbReference>
<dbReference type="PANTHER" id="PTHR30373">
    <property type="entry name" value="UPF0603 PROTEIN YGCG"/>
    <property type="match status" value="1"/>
</dbReference>
<name>A0A256LID2_9LACO</name>
<keyword evidence="1" id="KW-1133">Transmembrane helix</keyword>
<feature type="transmembrane region" description="Helical" evidence="1">
    <location>
        <begin position="188"/>
        <end position="208"/>
    </location>
</feature>
<proteinExistence type="predicted"/>
<evidence type="ECO:0000259" key="2">
    <source>
        <dbReference type="Pfam" id="PF04536"/>
    </source>
</evidence>
<evidence type="ECO:0000256" key="1">
    <source>
        <dbReference type="SAM" id="Phobius"/>
    </source>
</evidence>
<dbReference type="Gene3D" id="3.10.310.50">
    <property type="match status" value="1"/>
</dbReference>
<dbReference type="InterPro" id="IPR007621">
    <property type="entry name" value="TPM_dom"/>
</dbReference>
<keyword evidence="1" id="KW-0812">Transmembrane</keyword>
<evidence type="ECO:0000313" key="6">
    <source>
        <dbReference type="Proteomes" id="UP000216316"/>
    </source>
</evidence>
<comment type="caution">
    <text evidence="4">The sequence shown here is derived from an EMBL/GenBank/DDBJ whole genome shotgun (WGS) entry which is preliminary data.</text>
</comment>
<keyword evidence="1" id="KW-0472">Membrane</keyword>
<dbReference type="PANTHER" id="PTHR30373:SF2">
    <property type="entry name" value="UPF0603 PROTEIN YGCG"/>
    <property type="match status" value="1"/>
</dbReference>